<protein>
    <submittedName>
        <fullName evidence="1">Uncharacterized protein</fullName>
    </submittedName>
</protein>
<evidence type="ECO:0000313" key="1">
    <source>
        <dbReference type="EMBL" id="CAA3031093.1"/>
    </source>
</evidence>
<name>A0A8S0VIK2_OLEEU</name>
<feature type="non-terminal residue" evidence="1">
    <location>
        <position position="1"/>
    </location>
</feature>
<dbReference type="Gramene" id="OE9A032132T1">
    <property type="protein sequence ID" value="OE9A032132C1"/>
    <property type="gene ID" value="OE9A032132"/>
</dbReference>
<gene>
    <name evidence="1" type="ORF">OLEA9_A032132</name>
</gene>
<reference evidence="1 2" key="1">
    <citation type="submission" date="2019-12" db="EMBL/GenBank/DDBJ databases">
        <authorList>
            <person name="Alioto T."/>
            <person name="Alioto T."/>
            <person name="Gomez Garrido J."/>
        </authorList>
    </citation>
    <scope>NUCLEOTIDE SEQUENCE [LARGE SCALE GENOMIC DNA]</scope>
</reference>
<dbReference type="Proteomes" id="UP000594638">
    <property type="component" value="Unassembled WGS sequence"/>
</dbReference>
<evidence type="ECO:0000313" key="2">
    <source>
        <dbReference type="Proteomes" id="UP000594638"/>
    </source>
</evidence>
<feature type="non-terminal residue" evidence="1">
    <location>
        <position position="52"/>
    </location>
</feature>
<organism evidence="1 2">
    <name type="scientific">Olea europaea subsp. europaea</name>
    <dbReference type="NCBI Taxonomy" id="158383"/>
    <lineage>
        <taxon>Eukaryota</taxon>
        <taxon>Viridiplantae</taxon>
        <taxon>Streptophyta</taxon>
        <taxon>Embryophyta</taxon>
        <taxon>Tracheophyta</taxon>
        <taxon>Spermatophyta</taxon>
        <taxon>Magnoliopsida</taxon>
        <taxon>eudicotyledons</taxon>
        <taxon>Gunneridae</taxon>
        <taxon>Pentapetalae</taxon>
        <taxon>asterids</taxon>
        <taxon>lamiids</taxon>
        <taxon>Lamiales</taxon>
        <taxon>Oleaceae</taxon>
        <taxon>Oleeae</taxon>
        <taxon>Olea</taxon>
    </lineage>
</organism>
<comment type="caution">
    <text evidence="1">The sequence shown here is derived from an EMBL/GenBank/DDBJ whole genome shotgun (WGS) entry which is preliminary data.</text>
</comment>
<dbReference type="AlphaFoldDB" id="A0A8S0VIK2"/>
<keyword evidence="2" id="KW-1185">Reference proteome</keyword>
<sequence length="52" mass="6416">DEENVEDRDVALPEEKRSYRRAMLEMKKERTCPYPKRFLEYHPLNTSLERVF</sequence>
<dbReference type="EMBL" id="CACTIH010009418">
    <property type="protein sequence ID" value="CAA3031093.1"/>
    <property type="molecule type" value="Genomic_DNA"/>
</dbReference>
<proteinExistence type="predicted"/>
<accession>A0A8S0VIK2</accession>